<dbReference type="EMBL" id="JABDJR010000179">
    <property type="protein sequence ID" value="NNF06055.1"/>
    <property type="molecule type" value="Genomic_DNA"/>
</dbReference>
<keyword evidence="2" id="KW-1133">Transmembrane helix</keyword>
<evidence type="ECO:0000313" key="4">
    <source>
        <dbReference type="Proteomes" id="UP000547674"/>
    </source>
</evidence>
<dbReference type="Proteomes" id="UP000547674">
    <property type="component" value="Unassembled WGS sequence"/>
</dbReference>
<comment type="caution">
    <text evidence="3">The sequence shown here is derived from an EMBL/GenBank/DDBJ whole genome shotgun (WGS) entry which is preliminary data.</text>
</comment>
<feature type="region of interest" description="Disordered" evidence="1">
    <location>
        <begin position="87"/>
        <end position="114"/>
    </location>
</feature>
<keyword evidence="2" id="KW-0812">Transmembrane</keyword>
<evidence type="ECO:0000313" key="3">
    <source>
        <dbReference type="EMBL" id="NNF06055.1"/>
    </source>
</evidence>
<protein>
    <recommendedName>
        <fullName evidence="5">Flagellar M-ring C-terminal domain-containing protein</fullName>
    </recommendedName>
</protein>
<dbReference type="AlphaFoldDB" id="A0A7Y2E7F0"/>
<feature type="non-terminal residue" evidence="3">
    <location>
        <position position="1"/>
    </location>
</feature>
<evidence type="ECO:0000256" key="2">
    <source>
        <dbReference type="SAM" id="Phobius"/>
    </source>
</evidence>
<gene>
    <name evidence="3" type="ORF">HKN21_04790</name>
</gene>
<evidence type="ECO:0008006" key="5">
    <source>
        <dbReference type="Google" id="ProtNLM"/>
    </source>
</evidence>
<sequence length="125" mass="12711">SGATLPSAAEVEGMVRAAIGIDEQRGDVLSLLTVTFEKPEPIDVGTESAGGTDIMSLVERMIRPAIGLVGIIFLSLVGLKVLRMAPAPPAAPQATPAAPEATGTTAPGSPAPDTLQVVRGWLKDA</sequence>
<proteinExistence type="predicted"/>
<accession>A0A7Y2E7F0</accession>
<evidence type="ECO:0000256" key="1">
    <source>
        <dbReference type="SAM" id="MobiDB-lite"/>
    </source>
</evidence>
<name>A0A7Y2E7F0_UNCEI</name>
<reference evidence="3 4" key="1">
    <citation type="submission" date="2020-03" db="EMBL/GenBank/DDBJ databases">
        <title>Metabolic flexibility allows generalist bacteria to become dominant in a frequently disturbed ecosystem.</title>
        <authorList>
            <person name="Chen Y.-J."/>
            <person name="Leung P.M."/>
            <person name="Bay S.K."/>
            <person name="Hugenholtz P."/>
            <person name="Kessler A.J."/>
            <person name="Shelley G."/>
            <person name="Waite D.W."/>
            <person name="Cook P.L."/>
            <person name="Greening C."/>
        </authorList>
    </citation>
    <scope>NUCLEOTIDE SEQUENCE [LARGE SCALE GENOMIC DNA]</scope>
    <source>
        <strain evidence="3">SS_bin_28</strain>
    </source>
</reference>
<feature type="compositionally biased region" description="Low complexity" evidence="1">
    <location>
        <begin position="92"/>
        <end position="112"/>
    </location>
</feature>
<organism evidence="3 4">
    <name type="scientific">Eiseniibacteriota bacterium</name>
    <dbReference type="NCBI Taxonomy" id="2212470"/>
    <lineage>
        <taxon>Bacteria</taxon>
        <taxon>Candidatus Eiseniibacteriota</taxon>
    </lineage>
</organism>
<feature type="transmembrane region" description="Helical" evidence="2">
    <location>
        <begin position="61"/>
        <end position="79"/>
    </location>
</feature>
<keyword evidence="2" id="KW-0472">Membrane</keyword>